<dbReference type="SUPFAM" id="SSF55681">
    <property type="entry name" value="Class II aaRS and biotin synthetases"/>
    <property type="match status" value="1"/>
</dbReference>
<keyword evidence="3" id="KW-0067">ATP-binding</keyword>
<gene>
    <name evidence="7" type="ORF">METZ01_LOCUS285779</name>
</gene>
<accession>A0A382LAP6</accession>
<organism evidence="7">
    <name type="scientific">marine metagenome</name>
    <dbReference type="NCBI Taxonomy" id="408172"/>
    <lineage>
        <taxon>unclassified sequences</taxon>
        <taxon>metagenomes</taxon>
        <taxon>ecological metagenomes</taxon>
    </lineage>
</organism>
<feature type="domain" description="Aminoacyl-transfer RNA synthetases class-II family profile" evidence="6">
    <location>
        <begin position="1"/>
        <end position="80"/>
    </location>
</feature>
<keyword evidence="1" id="KW-0436">Ligase</keyword>
<proteinExistence type="predicted"/>
<keyword evidence="4" id="KW-0648">Protein biosynthesis</keyword>
<dbReference type="PANTHER" id="PTHR22594">
    <property type="entry name" value="ASPARTYL/LYSYL-TRNA SYNTHETASE"/>
    <property type="match status" value="1"/>
</dbReference>
<dbReference type="GO" id="GO:0004815">
    <property type="term" value="F:aspartate-tRNA ligase activity"/>
    <property type="evidence" value="ECO:0007669"/>
    <property type="project" value="TreeGrafter"/>
</dbReference>
<dbReference type="InterPro" id="IPR006195">
    <property type="entry name" value="aa-tRNA-synth_II"/>
</dbReference>
<sequence>YDIILNGIELGGGSIRIHSEDVQSRVFTAIDMSEEEAREKFGFLLDALSFGAPPHGGIALGLDRLVMLLLGVPSIRDVIPFPKTAKGGCAMTEAPGGVSREQLEELYLELNIPEESSEESAE</sequence>
<dbReference type="InterPro" id="IPR002312">
    <property type="entry name" value="Asp/Asn-tRNA-synth_IIb"/>
</dbReference>
<evidence type="ECO:0000256" key="5">
    <source>
        <dbReference type="ARBA" id="ARBA00023146"/>
    </source>
</evidence>
<evidence type="ECO:0000256" key="4">
    <source>
        <dbReference type="ARBA" id="ARBA00022917"/>
    </source>
</evidence>
<protein>
    <recommendedName>
        <fullName evidence="6">Aminoacyl-transfer RNA synthetases class-II family profile domain-containing protein</fullName>
    </recommendedName>
</protein>
<dbReference type="AlphaFoldDB" id="A0A382LAP6"/>
<dbReference type="InterPro" id="IPR004364">
    <property type="entry name" value="Aa-tRNA-synt_II"/>
</dbReference>
<evidence type="ECO:0000313" key="7">
    <source>
        <dbReference type="EMBL" id="SVC32925.1"/>
    </source>
</evidence>
<evidence type="ECO:0000256" key="3">
    <source>
        <dbReference type="ARBA" id="ARBA00022840"/>
    </source>
</evidence>
<name>A0A382LAP6_9ZZZZ</name>
<dbReference type="Gene3D" id="3.30.930.10">
    <property type="entry name" value="Bira Bifunctional Protein, Domain 2"/>
    <property type="match status" value="1"/>
</dbReference>
<dbReference type="Pfam" id="PF00152">
    <property type="entry name" value="tRNA-synt_2"/>
    <property type="match status" value="1"/>
</dbReference>
<dbReference type="GO" id="GO:0006422">
    <property type="term" value="P:aspartyl-tRNA aminoacylation"/>
    <property type="evidence" value="ECO:0007669"/>
    <property type="project" value="TreeGrafter"/>
</dbReference>
<reference evidence="7" key="1">
    <citation type="submission" date="2018-05" db="EMBL/GenBank/DDBJ databases">
        <authorList>
            <person name="Lanie J.A."/>
            <person name="Ng W.-L."/>
            <person name="Kazmierczak K.M."/>
            <person name="Andrzejewski T.M."/>
            <person name="Davidsen T.M."/>
            <person name="Wayne K.J."/>
            <person name="Tettelin H."/>
            <person name="Glass J.I."/>
            <person name="Rusch D."/>
            <person name="Podicherti R."/>
            <person name="Tsui H.-C.T."/>
            <person name="Winkler M.E."/>
        </authorList>
    </citation>
    <scope>NUCLEOTIDE SEQUENCE</scope>
</reference>
<dbReference type="PANTHER" id="PTHR22594:SF5">
    <property type="entry name" value="ASPARTATE--TRNA LIGASE, MITOCHONDRIAL"/>
    <property type="match status" value="1"/>
</dbReference>
<dbReference type="EMBL" id="UINC01085408">
    <property type="protein sequence ID" value="SVC32925.1"/>
    <property type="molecule type" value="Genomic_DNA"/>
</dbReference>
<feature type="non-terminal residue" evidence="7">
    <location>
        <position position="1"/>
    </location>
</feature>
<dbReference type="GO" id="GO:0005524">
    <property type="term" value="F:ATP binding"/>
    <property type="evidence" value="ECO:0007669"/>
    <property type="project" value="UniProtKB-KW"/>
</dbReference>
<evidence type="ECO:0000256" key="1">
    <source>
        <dbReference type="ARBA" id="ARBA00022598"/>
    </source>
</evidence>
<keyword evidence="5" id="KW-0030">Aminoacyl-tRNA synthetase</keyword>
<dbReference type="PRINTS" id="PR01042">
    <property type="entry name" value="TRNASYNTHASP"/>
</dbReference>
<evidence type="ECO:0000256" key="2">
    <source>
        <dbReference type="ARBA" id="ARBA00022741"/>
    </source>
</evidence>
<evidence type="ECO:0000259" key="6">
    <source>
        <dbReference type="PROSITE" id="PS50862"/>
    </source>
</evidence>
<keyword evidence="2" id="KW-0547">Nucleotide-binding</keyword>
<dbReference type="InterPro" id="IPR045864">
    <property type="entry name" value="aa-tRNA-synth_II/BPL/LPL"/>
</dbReference>
<dbReference type="PROSITE" id="PS50862">
    <property type="entry name" value="AA_TRNA_LIGASE_II"/>
    <property type="match status" value="1"/>
</dbReference>